<keyword evidence="5" id="KW-1185">Reference proteome</keyword>
<name>K0YL37_9ACTN</name>
<feature type="domain" description="Bacterial sugar transferase" evidence="3">
    <location>
        <begin position="63"/>
        <end position="189"/>
    </location>
</feature>
<dbReference type="PANTHER" id="PTHR30576">
    <property type="entry name" value="COLANIC BIOSYNTHESIS UDP-GLUCOSE LIPID CARRIER TRANSFERASE"/>
    <property type="match status" value="1"/>
</dbReference>
<dbReference type="GO" id="GO:0016780">
    <property type="term" value="F:phosphotransferase activity, for other substituted phosphate groups"/>
    <property type="evidence" value="ECO:0007669"/>
    <property type="project" value="TreeGrafter"/>
</dbReference>
<keyword evidence="2" id="KW-1133">Transmembrane helix</keyword>
<evidence type="ECO:0000259" key="3">
    <source>
        <dbReference type="Pfam" id="PF02397"/>
    </source>
</evidence>
<dbReference type="Proteomes" id="UP000006069">
    <property type="component" value="Unassembled WGS sequence"/>
</dbReference>
<evidence type="ECO:0000313" key="5">
    <source>
        <dbReference type="Proteomes" id="UP000006069"/>
    </source>
</evidence>
<dbReference type="Pfam" id="PF02397">
    <property type="entry name" value="Bac_transf"/>
    <property type="match status" value="1"/>
</dbReference>
<dbReference type="PANTHER" id="PTHR30576:SF0">
    <property type="entry name" value="UNDECAPRENYL-PHOSPHATE N-ACETYLGALACTOSAMINYL 1-PHOSPHATE TRANSFERASE-RELATED"/>
    <property type="match status" value="1"/>
</dbReference>
<evidence type="ECO:0000313" key="4">
    <source>
        <dbReference type="EMBL" id="EJZ84211.1"/>
    </source>
</evidence>
<comment type="similarity">
    <text evidence="1">Belongs to the bacterial sugar transferase family.</text>
</comment>
<dbReference type="HOGENOM" id="CLU_1106536_0_0_11"/>
<evidence type="ECO:0000256" key="2">
    <source>
        <dbReference type="SAM" id="Phobius"/>
    </source>
</evidence>
<dbReference type="AlphaFoldDB" id="K0YL37"/>
<protein>
    <recommendedName>
        <fullName evidence="3">Bacterial sugar transferase domain-containing protein</fullName>
    </recommendedName>
</protein>
<comment type="caution">
    <text evidence="4">The sequence shown here is derived from an EMBL/GenBank/DDBJ whole genome shotgun (WGS) entry which is preliminary data.</text>
</comment>
<dbReference type="eggNOG" id="COG2148">
    <property type="taxonomic scope" value="Bacteria"/>
</dbReference>
<evidence type="ECO:0000256" key="1">
    <source>
        <dbReference type="ARBA" id="ARBA00006464"/>
    </source>
</evidence>
<dbReference type="OrthoDB" id="9808602at2"/>
<keyword evidence="2" id="KW-0812">Transmembrane</keyword>
<dbReference type="InParanoid" id="K0YL37"/>
<dbReference type="InterPro" id="IPR003362">
    <property type="entry name" value="Bact_transf"/>
</dbReference>
<dbReference type="EMBL" id="ADMD01000002">
    <property type="protein sequence ID" value="EJZ84211.1"/>
    <property type="molecule type" value="Genomic_DNA"/>
</dbReference>
<feature type="transmembrane region" description="Helical" evidence="2">
    <location>
        <begin position="65"/>
        <end position="89"/>
    </location>
</feature>
<dbReference type="PATRIC" id="fig|742818.3.peg.567"/>
<accession>K0YL37</accession>
<sequence length="251" mass="28178">MKEAAEGAKFDADRTIQSGFAYDFDSTEPVRPDDAERAAGIEEMVGDEPFKGPDGRYGYLFVKRVFDFCFSASVLIVLSWLFLLLAIIVKVDDPKGPVFSNNNVLTKNGKVFYMYKFRSMCVDAEARLAELRELNEKTGPVFKITDDPRIAKPGKWLRKLSLDGFLNFFNVLKGDIPLRIFKTRPEFSEESMGAFALSAKSSTSKKQAFSQVVSSFTSDLRMCRISEFNCIRGGSMEGRFHAKPVFEAVCA</sequence>
<keyword evidence="2" id="KW-0472">Membrane</keyword>
<gene>
    <name evidence="4" type="ORF">HMPREF9451_00520</name>
</gene>
<organism evidence="4 5">
    <name type="scientific">Slackia piriformis YIT 12062</name>
    <dbReference type="NCBI Taxonomy" id="742818"/>
    <lineage>
        <taxon>Bacteria</taxon>
        <taxon>Bacillati</taxon>
        <taxon>Actinomycetota</taxon>
        <taxon>Coriobacteriia</taxon>
        <taxon>Eggerthellales</taxon>
        <taxon>Eggerthellaceae</taxon>
        <taxon>Slackia</taxon>
    </lineage>
</organism>
<reference evidence="4 5" key="1">
    <citation type="submission" date="2012-08" db="EMBL/GenBank/DDBJ databases">
        <title>The Genome Sequence of Slackia piriformis YIT 12062.</title>
        <authorList>
            <consortium name="The Broad Institute Genome Sequencing Platform"/>
            <person name="Earl A."/>
            <person name="Ward D."/>
            <person name="Feldgarden M."/>
            <person name="Gevers D."/>
            <person name="Morotomi M."/>
            <person name="Walker B."/>
            <person name="Young S.K."/>
            <person name="Zeng Q."/>
            <person name="Gargeya S."/>
            <person name="Fitzgerald M."/>
            <person name="Haas B."/>
            <person name="Abouelleil A."/>
            <person name="Alvarado L."/>
            <person name="Arachchi H.M."/>
            <person name="Berlin A.M."/>
            <person name="Chapman S.B."/>
            <person name="Goldberg J."/>
            <person name="Griggs A."/>
            <person name="Gujja S."/>
            <person name="Hansen M."/>
            <person name="Howarth C."/>
            <person name="Imamovic A."/>
            <person name="Larimer J."/>
            <person name="McCowen C."/>
            <person name="Montmayeur A."/>
            <person name="Murphy C."/>
            <person name="Neiman D."/>
            <person name="Pearson M."/>
            <person name="Priest M."/>
            <person name="Roberts A."/>
            <person name="Saif S."/>
            <person name="Shea T."/>
            <person name="Sisk P."/>
            <person name="Sykes S."/>
            <person name="Wortman J."/>
            <person name="Nusbaum C."/>
            <person name="Birren B."/>
        </authorList>
    </citation>
    <scope>NUCLEOTIDE SEQUENCE [LARGE SCALE GENOMIC DNA]</scope>
    <source>
        <strain evidence="4 5">YIT 12062</strain>
    </source>
</reference>
<proteinExistence type="inferred from homology"/>